<dbReference type="PANTHER" id="PTHR10057">
    <property type="entry name" value="PERIPHERAL-TYPE BENZODIAZEPINE RECEPTOR"/>
    <property type="match status" value="1"/>
</dbReference>
<sequence>MVNWSMIGAMVLPNSGGWLGALTMSGQVRSKTGVSWYDTIKKPSWNPPKWVFGPAWTVLYTGMGYASYKIYEDCGGFTERAVLPLSLYGSQLLLNWTWSPVFFKYHKMGWAFVHIVALDVMAAACSYSFYNINQTTIYLMSPYLAWLSFASFLNYTIWKMNNDDKGNIKPL</sequence>
<evidence type="ECO:0000313" key="6">
    <source>
        <dbReference type="EMBL" id="OWR45362.1"/>
    </source>
</evidence>
<dbReference type="KEGG" id="dpl:KGM_201707"/>
<dbReference type="GO" id="GO:0005741">
    <property type="term" value="C:mitochondrial outer membrane"/>
    <property type="evidence" value="ECO:0007669"/>
    <property type="project" value="TreeGrafter"/>
</dbReference>
<keyword evidence="6" id="KW-0675">Receptor</keyword>
<dbReference type="eggNOG" id="KOG3797">
    <property type="taxonomic scope" value="Eukaryota"/>
</dbReference>
<organism evidence="6 7">
    <name type="scientific">Danaus plexippus plexippus</name>
    <dbReference type="NCBI Taxonomy" id="278856"/>
    <lineage>
        <taxon>Eukaryota</taxon>
        <taxon>Metazoa</taxon>
        <taxon>Ecdysozoa</taxon>
        <taxon>Arthropoda</taxon>
        <taxon>Hexapoda</taxon>
        <taxon>Insecta</taxon>
        <taxon>Pterygota</taxon>
        <taxon>Neoptera</taxon>
        <taxon>Endopterygota</taxon>
        <taxon>Lepidoptera</taxon>
        <taxon>Glossata</taxon>
        <taxon>Ditrysia</taxon>
        <taxon>Papilionoidea</taxon>
        <taxon>Nymphalidae</taxon>
        <taxon>Danainae</taxon>
        <taxon>Danaini</taxon>
        <taxon>Danaina</taxon>
        <taxon>Danaus</taxon>
        <taxon>Danaus</taxon>
    </lineage>
</organism>
<proteinExistence type="inferred from homology"/>
<dbReference type="CDD" id="cd15904">
    <property type="entry name" value="TSPO_MBR"/>
    <property type="match status" value="1"/>
</dbReference>
<evidence type="ECO:0000256" key="2">
    <source>
        <dbReference type="ARBA" id="ARBA00007524"/>
    </source>
</evidence>
<dbReference type="OrthoDB" id="8841220at2759"/>
<comment type="similarity">
    <text evidence="2">Belongs to the TspO/BZRP family.</text>
</comment>
<protein>
    <submittedName>
        <fullName evidence="6">Peripheral-type benzodiazepine receptor</fullName>
    </submittedName>
</protein>
<name>A0A212EV39_DANPL</name>
<dbReference type="Gene3D" id="1.20.1260.100">
    <property type="entry name" value="TspO/MBR protein"/>
    <property type="match status" value="1"/>
</dbReference>
<accession>A0A212EV39</accession>
<dbReference type="InterPro" id="IPR004307">
    <property type="entry name" value="TspO_MBR"/>
</dbReference>
<comment type="subcellular location">
    <subcellularLocation>
        <location evidence="1">Membrane</location>
        <topology evidence="1">Multi-pass membrane protein</topology>
    </subcellularLocation>
</comment>
<evidence type="ECO:0000256" key="1">
    <source>
        <dbReference type="ARBA" id="ARBA00004141"/>
    </source>
</evidence>
<keyword evidence="5" id="KW-0472">Membrane</keyword>
<dbReference type="EMBL" id="AGBW02012241">
    <property type="protein sequence ID" value="OWR45362.1"/>
    <property type="molecule type" value="Genomic_DNA"/>
</dbReference>
<evidence type="ECO:0000313" key="7">
    <source>
        <dbReference type="Proteomes" id="UP000007151"/>
    </source>
</evidence>
<dbReference type="FunFam" id="1.20.1260.100:FF:000001">
    <property type="entry name" value="translocator protein 2"/>
    <property type="match status" value="1"/>
</dbReference>
<evidence type="ECO:0000256" key="3">
    <source>
        <dbReference type="ARBA" id="ARBA00022692"/>
    </source>
</evidence>
<evidence type="ECO:0000256" key="4">
    <source>
        <dbReference type="ARBA" id="ARBA00022989"/>
    </source>
</evidence>
<dbReference type="Proteomes" id="UP000007151">
    <property type="component" value="Unassembled WGS sequence"/>
</dbReference>
<evidence type="ECO:0000256" key="5">
    <source>
        <dbReference type="ARBA" id="ARBA00023136"/>
    </source>
</evidence>
<dbReference type="InterPro" id="IPR038330">
    <property type="entry name" value="TspO/MBR-related_sf"/>
</dbReference>
<dbReference type="Pfam" id="PF03073">
    <property type="entry name" value="TspO_MBR"/>
    <property type="match status" value="1"/>
</dbReference>
<keyword evidence="7" id="KW-1185">Reference proteome</keyword>
<dbReference type="GO" id="GO:0033013">
    <property type="term" value="P:tetrapyrrole metabolic process"/>
    <property type="evidence" value="ECO:0007669"/>
    <property type="project" value="UniProtKB-ARBA"/>
</dbReference>
<comment type="caution">
    <text evidence="6">The sequence shown here is derived from an EMBL/GenBank/DDBJ whole genome shotgun (WGS) entry which is preliminary data.</text>
</comment>
<dbReference type="PANTHER" id="PTHR10057:SF0">
    <property type="entry name" value="TRANSLOCATOR PROTEIN"/>
    <property type="match status" value="1"/>
</dbReference>
<keyword evidence="4" id="KW-1133">Transmembrane helix</keyword>
<reference evidence="6 7" key="1">
    <citation type="journal article" date="2011" name="Cell">
        <title>The monarch butterfly genome yields insights into long-distance migration.</title>
        <authorList>
            <person name="Zhan S."/>
            <person name="Merlin C."/>
            <person name="Boore J.L."/>
            <person name="Reppert S.M."/>
        </authorList>
    </citation>
    <scope>NUCLEOTIDE SEQUENCE [LARGE SCALE GENOMIC DNA]</scope>
    <source>
        <strain evidence="6">F-2</strain>
    </source>
</reference>
<dbReference type="AlphaFoldDB" id="A0A212EV39"/>
<dbReference type="STRING" id="278856.A0A212EV39"/>
<gene>
    <name evidence="6" type="ORF">KGM_201707</name>
</gene>
<dbReference type="FunCoup" id="A0A212EV39">
    <property type="interactions" value="207"/>
</dbReference>
<keyword evidence="3" id="KW-0812">Transmembrane</keyword>